<evidence type="ECO:0000256" key="5">
    <source>
        <dbReference type="SAM" id="Coils"/>
    </source>
</evidence>
<dbReference type="Pfam" id="PF13103">
    <property type="entry name" value="TonB_2"/>
    <property type="match status" value="1"/>
</dbReference>
<accession>A0AAX1WSX8</accession>
<dbReference type="Proteomes" id="UP000271868">
    <property type="component" value="Unassembled WGS sequence"/>
</dbReference>
<keyword evidence="5" id="KW-0175">Coiled coil</keyword>
<keyword evidence="3" id="KW-1133">Transmembrane helix</keyword>
<comment type="caution">
    <text evidence="7">The sequence shown here is derived from an EMBL/GenBank/DDBJ whole genome shotgun (WGS) entry which is preliminary data.</text>
</comment>
<evidence type="ECO:0000313" key="7">
    <source>
        <dbReference type="EMBL" id="ROR41625.1"/>
    </source>
</evidence>
<feature type="region of interest" description="Disordered" evidence="6">
    <location>
        <begin position="145"/>
        <end position="164"/>
    </location>
</feature>
<comment type="subcellular location">
    <subcellularLocation>
        <location evidence="1">Membrane</location>
        <topology evidence="1">Single-pass membrane protein</topology>
    </subcellularLocation>
</comment>
<dbReference type="SUPFAM" id="SSF74653">
    <property type="entry name" value="TolA/TonB C-terminal domain"/>
    <property type="match status" value="1"/>
</dbReference>
<organism evidence="7 8">
    <name type="scientific">Diaphorobacter nitroreducens</name>
    <dbReference type="NCBI Taxonomy" id="164759"/>
    <lineage>
        <taxon>Bacteria</taxon>
        <taxon>Pseudomonadati</taxon>
        <taxon>Pseudomonadota</taxon>
        <taxon>Betaproteobacteria</taxon>
        <taxon>Burkholderiales</taxon>
        <taxon>Comamonadaceae</taxon>
        <taxon>Diaphorobacter</taxon>
    </lineage>
</organism>
<evidence type="ECO:0000256" key="3">
    <source>
        <dbReference type="ARBA" id="ARBA00022989"/>
    </source>
</evidence>
<feature type="coiled-coil region" evidence="5">
    <location>
        <begin position="109"/>
        <end position="140"/>
    </location>
</feature>
<evidence type="ECO:0000256" key="4">
    <source>
        <dbReference type="ARBA" id="ARBA00023136"/>
    </source>
</evidence>
<dbReference type="NCBIfam" id="TIGR01352">
    <property type="entry name" value="tonB_Cterm"/>
    <property type="match status" value="1"/>
</dbReference>
<evidence type="ECO:0000256" key="1">
    <source>
        <dbReference type="ARBA" id="ARBA00004167"/>
    </source>
</evidence>
<dbReference type="InterPro" id="IPR006260">
    <property type="entry name" value="TonB/TolA_C"/>
</dbReference>
<dbReference type="Gene3D" id="3.30.1150.10">
    <property type="match status" value="1"/>
</dbReference>
<keyword evidence="4" id="KW-0472">Membrane</keyword>
<name>A0AAX1WSX8_9BURK</name>
<dbReference type="EMBL" id="RJVL01000005">
    <property type="protein sequence ID" value="ROR41625.1"/>
    <property type="molecule type" value="Genomic_DNA"/>
</dbReference>
<evidence type="ECO:0000256" key="6">
    <source>
        <dbReference type="SAM" id="MobiDB-lite"/>
    </source>
</evidence>
<dbReference type="AlphaFoldDB" id="A0AAX1WSX8"/>
<gene>
    <name evidence="7" type="ORF">EDC60_2272</name>
</gene>
<evidence type="ECO:0000256" key="2">
    <source>
        <dbReference type="ARBA" id="ARBA00022692"/>
    </source>
</evidence>
<protein>
    <submittedName>
        <fullName evidence="7">Protein TonB</fullName>
    </submittedName>
</protein>
<proteinExistence type="predicted"/>
<keyword evidence="2" id="KW-0812">Transmembrane</keyword>
<evidence type="ECO:0000313" key="8">
    <source>
        <dbReference type="Proteomes" id="UP000271868"/>
    </source>
</evidence>
<dbReference type="GO" id="GO:0016020">
    <property type="term" value="C:membrane"/>
    <property type="evidence" value="ECO:0007669"/>
    <property type="project" value="UniProtKB-SubCell"/>
</dbReference>
<keyword evidence="8" id="KW-1185">Reference proteome</keyword>
<sequence>MQRAAPQGAAACSDGGPTMKISTLLQRLTTLQIALGVSIAVHAALLTVRFVDPESFNRVFQDTPLEVILVNAQSNERPDKAQAIAQASLAGGGEAAKGRATSPLPYSALTTIGDDLEEAQRKMDQMLEQQTQMLAQLRKQLAVLPEPDPRKPSQSTDSQAQDEKRRQLVKLLAEIEKRINEENARPRKRYISPATREEVYAVYYDALRRKVEDKGTQNFPEQGGKKLYGELIMILTVNHDGRVLATEVVQGSGNRLLDRRAEAIARAAGPFGHFGPAMRAKADQIAVVSRFKFTRDQTLETDLR</sequence>
<reference evidence="7 8" key="1">
    <citation type="submission" date="2018-11" db="EMBL/GenBank/DDBJ databases">
        <title>Genomic Encyclopedia of Type Strains, Phase IV (KMG-IV): sequencing the most valuable type-strain genomes for metagenomic binning, comparative biology and taxonomic classification.</title>
        <authorList>
            <person name="Goeker M."/>
        </authorList>
    </citation>
    <scope>NUCLEOTIDE SEQUENCE [LARGE SCALE GENOMIC DNA]</scope>
    <source>
        <strain evidence="7 8">DSM 15985</strain>
    </source>
</reference>